<dbReference type="CDD" id="cd00211">
    <property type="entry name" value="PTS_IIA_fru"/>
    <property type="match status" value="1"/>
</dbReference>
<name>A0A090KQH6_9BACI</name>
<dbReference type="RefSeq" id="WP_051989017.1">
    <property type="nucleotide sequence ID" value="NZ_CCRF01000037.1"/>
</dbReference>
<dbReference type="Pfam" id="PF00359">
    <property type="entry name" value="PTS_EIIA_2"/>
    <property type="match status" value="1"/>
</dbReference>
<dbReference type="PROSITE" id="PS51094">
    <property type="entry name" value="PTS_EIIA_TYPE_2"/>
    <property type="match status" value="1"/>
</dbReference>
<feature type="domain" description="PTS EIIA type-2" evidence="1">
    <location>
        <begin position="11"/>
        <end position="160"/>
    </location>
</feature>
<reference evidence="2 3" key="1">
    <citation type="submission" date="2014-07" db="EMBL/GenBank/DDBJ databases">
        <authorList>
            <person name="Wibberg Daniel"/>
        </authorList>
    </citation>
    <scope>NUCLEOTIDE SEQUENCE [LARGE SCALE GENOMIC DNA]</scope>
</reference>
<keyword evidence="3" id="KW-1185">Reference proteome</keyword>
<dbReference type="InterPro" id="IPR051541">
    <property type="entry name" value="PTS_SugarTrans_NitroReg"/>
</dbReference>
<dbReference type="Proteomes" id="UP000040576">
    <property type="component" value="Unassembled WGS sequence"/>
</dbReference>
<proteinExistence type="predicted"/>
<evidence type="ECO:0000313" key="3">
    <source>
        <dbReference type="Proteomes" id="UP000040576"/>
    </source>
</evidence>
<dbReference type="PANTHER" id="PTHR47738">
    <property type="entry name" value="PTS SYSTEM FRUCTOSE-LIKE EIIA COMPONENT-RELATED"/>
    <property type="match status" value="1"/>
</dbReference>
<evidence type="ECO:0000313" key="2">
    <source>
        <dbReference type="EMBL" id="CEE00889.1"/>
    </source>
</evidence>
<dbReference type="InterPro" id="IPR016152">
    <property type="entry name" value="PTrfase/Anion_transptr"/>
</dbReference>
<dbReference type="PANTHER" id="PTHR47738:SF3">
    <property type="entry name" value="PHOSPHOTRANSFERASE SYSTEM MANNITOL_FRUCTOSE-SPECIFIC IIA DOMAIN CONTAINING PROTEIN"/>
    <property type="match status" value="1"/>
</dbReference>
<dbReference type="EMBL" id="CCRF01000037">
    <property type="protein sequence ID" value="CEE00889.1"/>
    <property type="molecule type" value="Genomic_DNA"/>
</dbReference>
<gene>
    <name evidence="2" type="ORF">BT1A1_1057</name>
</gene>
<dbReference type="Gene3D" id="3.40.930.10">
    <property type="entry name" value="Mannitol-specific EII, Chain A"/>
    <property type="match status" value="1"/>
</dbReference>
<sequence>MGIIDTSEFELFFKQDLIFRDVDWKDSTELFDKISTILEDKGYVYSTFHKAIKEREKIYPTGIQTKSIGVAIPHTDPKNIKQAFISMVRPKKPIGFSPMGGSSDDDQIQAKLIFVLGVKRDGLQVKVLQKLMEIFSNGDIINIMLHAQSDRELYEIMKNSFHNIYIDI</sequence>
<dbReference type="SUPFAM" id="SSF55804">
    <property type="entry name" value="Phoshotransferase/anion transport protein"/>
    <property type="match status" value="1"/>
</dbReference>
<organism evidence="2 3">
    <name type="scientific">Caldibacillus thermoamylovorans</name>
    <dbReference type="NCBI Taxonomy" id="35841"/>
    <lineage>
        <taxon>Bacteria</taxon>
        <taxon>Bacillati</taxon>
        <taxon>Bacillota</taxon>
        <taxon>Bacilli</taxon>
        <taxon>Bacillales</taxon>
        <taxon>Bacillaceae</taxon>
        <taxon>Caldibacillus</taxon>
    </lineage>
</organism>
<evidence type="ECO:0000259" key="1">
    <source>
        <dbReference type="PROSITE" id="PS51094"/>
    </source>
</evidence>
<protein>
    <recommendedName>
        <fullName evidence="1">PTS EIIA type-2 domain-containing protein</fullName>
    </recommendedName>
</protein>
<accession>A0A090KQH6</accession>
<dbReference type="AlphaFoldDB" id="A0A090KQH6"/>
<dbReference type="InterPro" id="IPR002178">
    <property type="entry name" value="PTS_EIIA_type-2_dom"/>
</dbReference>